<evidence type="ECO:0000259" key="11">
    <source>
        <dbReference type="PROSITE" id="PS50939"/>
    </source>
</evidence>
<evidence type="ECO:0000256" key="5">
    <source>
        <dbReference type="ARBA" id="ARBA00022989"/>
    </source>
</evidence>
<dbReference type="PANTHER" id="PTHR10157">
    <property type="entry name" value="DOPAMINE BETA HYDROXYLASE RELATED"/>
    <property type="match status" value="1"/>
</dbReference>
<dbReference type="Pfam" id="PF24784">
    <property type="entry name" value="Temptin_C"/>
    <property type="match status" value="1"/>
</dbReference>
<dbReference type="SUPFAM" id="SSF49742">
    <property type="entry name" value="PHM/PNGase F"/>
    <property type="match status" value="2"/>
</dbReference>
<dbReference type="CDD" id="cd08760">
    <property type="entry name" value="Cyt_b561_FRRS1_like"/>
    <property type="match status" value="1"/>
</dbReference>
<dbReference type="InterPro" id="IPR008977">
    <property type="entry name" value="PHM/PNGase_F_dom_sf"/>
</dbReference>
<dbReference type="PROSITE" id="PS50939">
    <property type="entry name" value="CYTOCHROME_B561"/>
    <property type="match status" value="1"/>
</dbReference>
<evidence type="ECO:0000256" key="9">
    <source>
        <dbReference type="SAM" id="MobiDB-lite"/>
    </source>
</evidence>
<dbReference type="Pfam" id="PF03712">
    <property type="entry name" value="Cu2_monoox_C"/>
    <property type="match status" value="1"/>
</dbReference>
<keyword evidence="13" id="KW-1185">Reference proteome</keyword>
<protein>
    <recommendedName>
        <fullName evidence="11">Cytochrome b561 domain-containing protein</fullName>
    </recommendedName>
</protein>
<evidence type="ECO:0000256" key="8">
    <source>
        <dbReference type="ARBA" id="ARBA00023180"/>
    </source>
</evidence>
<dbReference type="InterPro" id="IPR024548">
    <property type="entry name" value="Cu2_monoox_C"/>
</dbReference>
<dbReference type="Gene3D" id="2.60.120.310">
    <property type="entry name" value="Copper type II, ascorbate-dependent monooxygenase, N-terminal domain"/>
    <property type="match status" value="1"/>
</dbReference>
<dbReference type="Gene3D" id="2.60.120.230">
    <property type="match status" value="1"/>
</dbReference>
<dbReference type="Pfam" id="PF01082">
    <property type="entry name" value="Cu2_monooxygen"/>
    <property type="match status" value="1"/>
</dbReference>
<keyword evidence="3 10" id="KW-0812">Transmembrane</keyword>
<feature type="transmembrane region" description="Helical" evidence="10">
    <location>
        <begin position="526"/>
        <end position="543"/>
    </location>
</feature>
<keyword evidence="7" id="KW-1015">Disulfide bond</keyword>
<feature type="transmembrane region" description="Helical" evidence="10">
    <location>
        <begin position="598"/>
        <end position="621"/>
    </location>
</feature>
<dbReference type="InterPro" id="IPR000945">
    <property type="entry name" value="DBH-like"/>
</dbReference>
<evidence type="ECO:0000256" key="2">
    <source>
        <dbReference type="ARBA" id="ARBA00022448"/>
    </source>
</evidence>
<feature type="domain" description="Cytochrome b561" evidence="11">
    <location>
        <begin position="418"/>
        <end position="623"/>
    </location>
</feature>
<proteinExistence type="predicted"/>
<evidence type="ECO:0000256" key="6">
    <source>
        <dbReference type="ARBA" id="ARBA00023136"/>
    </source>
</evidence>
<dbReference type="SMART" id="SM00665">
    <property type="entry name" value="B561"/>
    <property type="match status" value="1"/>
</dbReference>
<evidence type="ECO:0000256" key="1">
    <source>
        <dbReference type="ARBA" id="ARBA00004370"/>
    </source>
</evidence>
<feature type="region of interest" description="Disordered" evidence="9">
    <location>
        <begin position="632"/>
        <end position="668"/>
    </location>
</feature>
<evidence type="ECO:0000256" key="10">
    <source>
        <dbReference type="SAM" id="Phobius"/>
    </source>
</evidence>
<feature type="transmembrane region" description="Helical" evidence="10">
    <location>
        <begin position="448"/>
        <end position="468"/>
    </location>
</feature>
<feature type="transmembrane region" description="Helical" evidence="10">
    <location>
        <begin position="489"/>
        <end position="506"/>
    </location>
</feature>
<name>A0ABQ6M9J9_9STRA</name>
<keyword evidence="2" id="KW-0813">Transport</keyword>
<keyword evidence="6 10" id="KW-0472">Membrane</keyword>
<dbReference type="EMBL" id="BRYB01001281">
    <property type="protein sequence ID" value="GMI22211.1"/>
    <property type="molecule type" value="Genomic_DNA"/>
</dbReference>
<evidence type="ECO:0000256" key="3">
    <source>
        <dbReference type="ARBA" id="ARBA00022692"/>
    </source>
</evidence>
<feature type="compositionally biased region" description="Basic and acidic residues" evidence="9">
    <location>
        <begin position="632"/>
        <end position="653"/>
    </location>
</feature>
<feature type="transmembrane region" description="Helical" evidence="10">
    <location>
        <begin position="564"/>
        <end position="586"/>
    </location>
</feature>
<sequence>MHSSHVIVVSELHAAGFSWTPELCQADSDGDGLSNGVELGDPNCVWAEGSEPFESTGLSHPGFATASDVQRTRKSCDGQDYAGMATKTLSLRLPDIEVPAKPTTYLQQAVNLADLMAEQFPGEYTEENVMYGIKYAPSVKHPVHHMILYRCTDGKPSVADEPGMSVMDVPMQCLGMTYAWAVGSPDFCLPNGRGDDMVTGMKINVHDRDKSWYVIEMHYDNPENEAGIIDNSGFDITVVDSADPANSHMDFQGAGWLATGMEFSSMSVPPQTKYHHIEANPCKFLSIPPEGVTVYAHAQHAHSLGRKMWTEVWRKNEATSEHEYIHDAGCNTEFDFDLQEVTPMYEEFTLHADDKVIQHCMYDSTSRTELTHGGDATEDEMCVGFMVYYPEFEGILQPPFDALNTQCMQFASQTIPPEHDSNNHECYVPEVEPADNYPTLPPLVAPTWVVAHGVGMMLAWALLIPFGASTPRLLKSKLGDPFWFKLHRAVQSTGLVLALSAFVVAYAHMRPGGHFFDAGADAHKKLGFAAVLVGLLQPLNALFRGKKPAAGESASAGRRAWQALHRGAGYFAIAAGVFNCTSGIGHVKGHMYADDVRWAWATLGTMLGGLALALAAVAGFCRGGAGDHELKLKSPLGDDGKGDDGKGDDDKGLDMGSIYPPAKASGVV</sequence>
<organism evidence="12 13">
    <name type="scientific">Tetraparma gracilis</name>
    <dbReference type="NCBI Taxonomy" id="2962635"/>
    <lineage>
        <taxon>Eukaryota</taxon>
        <taxon>Sar</taxon>
        <taxon>Stramenopiles</taxon>
        <taxon>Ochrophyta</taxon>
        <taxon>Bolidophyceae</taxon>
        <taxon>Parmales</taxon>
        <taxon>Triparmaceae</taxon>
        <taxon>Tetraparma</taxon>
    </lineage>
</organism>
<evidence type="ECO:0000256" key="4">
    <source>
        <dbReference type="ARBA" id="ARBA00022982"/>
    </source>
</evidence>
<accession>A0ABQ6M9J9</accession>
<gene>
    <name evidence="12" type="ORF">TeGR_g11862</name>
</gene>
<dbReference type="InterPro" id="IPR036939">
    <property type="entry name" value="Cu2_ascorb_mOase_N_sf"/>
</dbReference>
<evidence type="ECO:0000313" key="12">
    <source>
        <dbReference type="EMBL" id="GMI22211.1"/>
    </source>
</evidence>
<evidence type="ECO:0000256" key="7">
    <source>
        <dbReference type="ARBA" id="ARBA00023157"/>
    </source>
</evidence>
<keyword evidence="8" id="KW-0325">Glycoprotein</keyword>
<dbReference type="InterPro" id="IPR006593">
    <property type="entry name" value="Cyt_b561/ferric_Rdtase_TM"/>
</dbReference>
<dbReference type="InterPro" id="IPR057626">
    <property type="entry name" value="S-S_Temptin"/>
</dbReference>
<dbReference type="PANTHER" id="PTHR10157:SF23">
    <property type="entry name" value="MOXD1 HOMOLOG 1"/>
    <property type="match status" value="1"/>
</dbReference>
<reference evidence="12 13" key="1">
    <citation type="journal article" date="2023" name="Commun. Biol.">
        <title>Genome analysis of Parmales, the sister group of diatoms, reveals the evolutionary specialization of diatoms from phago-mixotrophs to photoautotrophs.</title>
        <authorList>
            <person name="Ban H."/>
            <person name="Sato S."/>
            <person name="Yoshikawa S."/>
            <person name="Yamada K."/>
            <person name="Nakamura Y."/>
            <person name="Ichinomiya M."/>
            <person name="Sato N."/>
            <person name="Blanc-Mathieu R."/>
            <person name="Endo H."/>
            <person name="Kuwata A."/>
            <person name="Ogata H."/>
        </authorList>
    </citation>
    <scope>NUCLEOTIDE SEQUENCE [LARGE SCALE GENOMIC DNA]</scope>
</reference>
<dbReference type="InterPro" id="IPR000323">
    <property type="entry name" value="Cu2_ascorb_mOase_N"/>
</dbReference>
<keyword evidence="4" id="KW-0249">Electron transport</keyword>
<dbReference type="InterPro" id="IPR014784">
    <property type="entry name" value="Cu2_ascorb_mOase-like_C"/>
</dbReference>
<keyword evidence="5 10" id="KW-1133">Transmembrane helix</keyword>
<comment type="subcellular location">
    <subcellularLocation>
        <location evidence="1">Membrane</location>
    </subcellularLocation>
</comment>
<dbReference type="Gene3D" id="1.20.120.1770">
    <property type="match status" value="1"/>
</dbReference>
<evidence type="ECO:0000313" key="13">
    <source>
        <dbReference type="Proteomes" id="UP001165060"/>
    </source>
</evidence>
<dbReference type="Proteomes" id="UP001165060">
    <property type="component" value="Unassembled WGS sequence"/>
</dbReference>
<comment type="caution">
    <text evidence="12">The sequence shown here is derived from an EMBL/GenBank/DDBJ whole genome shotgun (WGS) entry which is preliminary data.</text>
</comment>